<evidence type="ECO:0000313" key="4">
    <source>
        <dbReference type="Proteomes" id="UP000003250"/>
    </source>
</evidence>
<feature type="region of interest" description="Disordered" evidence="1">
    <location>
        <begin position="46"/>
        <end position="154"/>
    </location>
</feature>
<proteinExistence type="predicted"/>
<feature type="compositionally biased region" description="Low complexity" evidence="1">
    <location>
        <begin position="73"/>
        <end position="94"/>
    </location>
</feature>
<evidence type="ECO:0000256" key="2">
    <source>
        <dbReference type="SAM" id="Phobius"/>
    </source>
</evidence>
<dbReference type="EMBL" id="AHAM01000285">
    <property type="protein sequence ID" value="EHK53120.1"/>
    <property type="molecule type" value="Genomic_DNA"/>
</dbReference>
<keyword evidence="2" id="KW-1133">Transmembrane helix</keyword>
<evidence type="ECO:0000313" key="3">
    <source>
        <dbReference type="EMBL" id="EHK53120.1"/>
    </source>
</evidence>
<keyword evidence="3" id="KW-0808">Transferase</keyword>
<organism evidence="3 4">
    <name type="scientific">Mesorhizobium alhagi CCNWXJ12-2</name>
    <dbReference type="NCBI Taxonomy" id="1107882"/>
    <lineage>
        <taxon>Bacteria</taxon>
        <taxon>Pseudomonadati</taxon>
        <taxon>Pseudomonadota</taxon>
        <taxon>Alphaproteobacteria</taxon>
        <taxon>Hyphomicrobiales</taxon>
        <taxon>Phyllobacteriaceae</taxon>
        <taxon>Allomesorhizobium</taxon>
    </lineage>
</organism>
<dbReference type="GO" id="GO:0016301">
    <property type="term" value="F:kinase activity"/>
    <property type="evidence" value="ECO:0007669"/>
    <property type="project" value="UniProtKB-KW"/>
</dbReference>
<keyword evidence="3" id="KW-0418">Kinase</keyword>
<dbReference type="PATRIC" id="fig|1107882.3.peg.6140"/>
<gene>
    <name evidence="3" type="ORF">MAXJ12_31724</name>
</gene>
<dbReference type="Proteomes" id="UP000003250">
    <property type="component" value="Unassembled WGS sequence"/>
</dbReference>
<reference evidence="3 4" key="1">
    <citation type="journal article" date="2012" name="J. Bacteriol.">
        <title>Draft Genome Sequence of Mesorhizobium alhagi CCNWXJ12-2T, a Novel Salt-Resistant Species Isolated from the Desert of Northwestern China.</title>
        <authorList>
            <person name="Zhou M."/>
            <person name="Chen W."/>
            <person name="Chen H."/>
            <person name="Wei G."/>
        </authorList>
    </citation>
    <scope>NUCLEOTIDE SEQUENCE [LARGE SCALE GENOMIC DNA]</scope>
    <source>
        <strain evidence="3 4">CCNWXJ12-2</strain>
    </source>
</reference>
<feature type="transmembrane region" description="Helical" evidence="2">
    <location>
        <begin position="20"/>
        <end position="39"/>
    </location>
</feature>
<name>H0I1K7_9HYPH</name>
<feature type="non-terminal residue" evidence="3">
    <location>
        <position position="1"/>
    </location>
</feature>
<sequence length="378" mass="39341">RPVAANVASGNRAHSNFTPVLVVAGLVSMALIAGAGGYFSGLFEPTPRPDLADPVSAEEPAAQARDEPELQEAEPAQAPVSAQEAAEEPAPQASDEAELLQQPEPAQAAVSAQEASGEPSPDTSASQEELQAAKDRTQQPAEPEAAIPEEEEVAVLDPARQPPAAEAIDGVADRISWLRNYPGGDCFYAIATSAADTAIEIEGFGTAVDPFMEMMTDFQSKFGFEPEISVRLIEPAQCVITDFMRGLSGAVEAPQLTLDRTSVPSGSPVSGALEMPAGRSSNLLLIDHRGMVFNLDSRLIRTPDKASFSIPIGLSAADAAAGQAVPQVIVAVISPDGIEAAEISKPRPAAEVLPGILSEIQAKRLVSGATAKYFRLGG</sequence>
<evidence type="ECO:0000256" key="1">
    <source>
        <dbReference type="SAM" id="MobiDB-lite"/>
    </source>
</evidence>
<keyword evidence="2" id="KW-0472">Membrane</keyword>
<protein>
    <submittedName>
        <fullName evidence="3">Serine/threonine-protein kinase-like domain protein</fullName>
    </submittedName>
</protein>
<dbReference type="AlphaFoldDB" id="H0I1K7"/>
<keyword evidence="4" id="KW-1185">Reference proteome</keyword>
<keyword evidence="2" id="KW-0812">Transmembrane</keyword>
<accession>H0I1K7</accession>